<dbReference type="Proteomes" id="UP000770015">
    <property type="component" value="Unassembled WGS sequence"/>
</dbReference>
<keyword evidence="3" id="KW-1185">Reference proteome</keyword>
<sequence>MSSRMHRGASRKHTEPPGRLGFRSANLSSGPTTPFSFNFLRPPVVGTAPSRGCPSRCYCGPSETNQCSPSRPSPEARMLVRRTQTEVEHVRPPVGSLPRRAVPTNPQVFASFAARRRDAEEFISHLVASWPCVALRCHVLWPGQTICRHQLPLSLRPPPDHPLSVLPDVPTRRRSHGVAHPPLCVVVRPCLLETARPTSLANSIGAAVLPTEAITMSWLGRAAPATTHHWAWHTRLLAAQNRQTQAHPSLPTNNQVVCHVPGTRVSSILPPARPVLSNGAQDAGRKRLIRRGQSD</sequence>
<reference evidence="2" key="1">
    <citation type="journal article" date="2021" name="Nat. Commun.">
        <title>Genetic determinants of endophytism in the Arabidopsis root mycobiome.</title>
        <authorList>
            <person name="Mesny F."/>
            <person name="Miyauchi S."/>
            <person name="Thiergart T."/>
            <person name="Pickel B."/>
            <person name="Atanasova L."/>
            <person name="Karlsson M."/>
            <person name="Huettel B."/>
            <person name="Barry K.W."/>
            <person name="Haridas S."/>
            <person name="Chen C."/>
            <person name="Bauer D."/>
            <person name="Andreopoulos W."/>
            <person name="Pangilinan J."/>
            <person name="LaButti K."/>
            <person name="Riley R."/>
            <person name="Lipzen A."/>
            <person name="Clum A."/>
            <person name="Drula E."/>
            <person name="Henrissat B."/>
            <person name="Kohler A."/>
            <person name="Grigoriev I.V."/>
            <person name="Martin F.M."/>
            <person name="Hacquard S."/>
        </authorList>
    </citation>
    <scope>NUCLEOTIDE SEQUENCE</scope>
    <source>
        <strain evidence="2">MPI-SDFR-AT-0117</strain>
    </source>
</reference>
<name>A0A9P8VLQ7_9PEZI</name>
<feature type="compositionally biased region" description="Basic residues" evidence="1">
    <location>
        <begin position="1"/>
        <end position="11"/>
    </location>
</feature>
<protein>
    <submittedName>
        <fullName evidence="2">Uncharacterized protein</fullName>
    </submittedName>
</protein>
<organism evidence="2 3">
    <name type="scientific">Plectosphaerella plurivora</name>
    <dbReference type="NCBI Taxonomy" id="936078"/>
    <lineage>
        <taxon>Eukaryota</taxon>
        <taxon>Fungi</taxon>
        <taxon>Dikarya</taxon>
        <taxon>Ascomycota</taxon>
        <taxon>Pezizomycotina</taxon>
        <taxon>Sordariomycetes</taxon>
        <taxon>Hypocreomycetidae</taxon>
        <taxon>Glomerellales</taxon>
        <taxon>Plectosphaerellaceae</taxon>
        <taxon>Plectosphaerella</taxon>
    </lineage>
</organism>
<gene>
    <name evidence="2" type="ORF">F5X68DRAFT_29744</name>
</gene>
<evidence type="ECO:0000256" key="1">
    <source>
        <dbReference type="SAM" id="MobiDB-lite"/>
    </source>
</evidence>
<evidence type="ECO:0000313" key="3">
    <source>
        <dbReference type="Proteomes" id="UP000770015"/>
    </source>
</evidence>
<feature type="compositionally biased region" description="Basic residues" evidence="1">
    <location>
        <begin position="286"/>
        <end position="295"/>
    </location>
</feature>
<proteinExistence type="predicted"/>
<feature type="region of interest" description="Disordered" evidence="1">
    <location>
        <begin position="270"/>
        <end position="295"/>
    </location>
</feature>
<accession>A0A9P8VLQ7</accession>
<dbReference type="EMBL" id="JAGSXJ010000002">
    <property type="protein sequence ID" value="KAH6695317.1"/>
    <property type="molecule type" value="Genomic_DNA"/>
</dbReference>
<evidence type="ECO:0000313" key="2">
    <source>
        <dbReference type="EMBL" id="KAH6695317.1"/>
    </source>
</evidence>
<feature type="region of interest" description="Disordered" evidence="1">
    <location>
        <begin position="1"/>
        <end position="27"/>
    </location>
</feature>
<dbReference type="AlphaFoldDB" id="A0A9P8VLQ7"/>
<comment type="caution">
    <text evidence="2">The sequence shown here is derived from an EMBL/GenBank/DDBJ whole genome shotgun (WGS) entry which is preliminary data.</text>
</comment>